<feature type="transmembrane region" description="Helical" evidence="2">
    <location>
        <begin position="401"/>
        <end position="422"/>
    </location>
</feature>
<name>A0A3B9KX45_9PROT</name>
<dbReference type="Proteomes" id="UP000259173">
    <property type="component" value="Unassembled WGS sequence"/>
</dbReference>
<dbReference type="Gene3D" id="3.30.70.1440">
    <property type="entry name" value="Multidrug efflux transporter AcrB pore domain"/>
    <property type="match status" value="1"/>
</dbReference>
<keyword evidence="2" id="KW-0472">Membrane</keyword>
<evidence type="ECO:0000313" key="4">
    <source>
        <dbReference type="Proteomes" id="UP000259173"/>
    </source>
</evidence>
<feature type="non-terminal residue" evidence="3">
    <location>
        <position position="1"/>
    </location>
</feature>
<dbReference type="AlphaFoldDB" id="A0A3B9KX45"/>
<comment type="caution">
    <text evidence="3">The sequence shown here is derived from an EMBL/GenBank/DDBJ whole genome shotgun (WGS) entry which is preliminary data.</text>
</comment>
<proteinExistence type="predicted"/>
<dbReference type="Gene3D" id="1.20.1640.10">
    <property type="entry name" value="Multidrug efflux transporter AcrB transmembrane domain"/>
    <property type="match status" value="2"/>
</dbReference>
<dbReference type="InterPro" id="IPR001036">
    <property type="entry name" value="Acrflvin-R"/>
</dbReference>
<dbReference type="GO" id="GO:0005886">
    <property type="term" value="C:plasma membrane"/>
    <property type="evidence" value="ECO:0007669"/>
    <property type="project" value="TreeGrafter"/>
</dbReference>
<dbReference type="GO" id="GO:0042910">
    <property type="term" value="F:xenobiotic transmembrane transporter activity"/>
    <property type="evidence" value="ECO:0007669"/>
    <property type="project" value="TreeGrafter"/>
</dbReference>
<feature type="transmembrane region" description="Helical" evidence="2">
    <location>
        <begin position="429"/>
        <end position="450"/>
    </location>
</feature>
<accession>A0A3B9KX45</accession>
<evidence type="ECO:0000256" key="1">
    <source>
        <dbReference type="SAM" id="MobiDB-lite"/>
    </source>
</evidence>
<dbReference type="PANTHER" id="PTHR32063">
    <property type="match status" value="1"/>
</dbReference>
<dbReference type="InterPro" id="IPR027463">
    <property type="entry name" value="AcrB_DN_DC_subdom"/>
</dbReference>
<protein>
    <submittedName>
        <fullName evidence="3">Transporter</fullName>
    </submittedName>
</protein>
<dbReference type="Pfam" id="PF00873">
    <property type="entry name" value="ACR_tran"/>
    <property type="match status" value="1"/>
</dbReference>
<dbReference type="SUPFAM" id="SSF82866">
    <property type="entry name" value="Multidrug efflux transporter AcrB transmembrane domain"/>
    <property type="match status" value="1"/>
</dbReference>
<dbReference type="SUPFAM" id="SSF82714">
    <property type="entry name" value="Multidrug efflux transporter AcrB TolC docking domain, DN and DC subdomains"/>
    <property type="match status" value="1"/>
</dbReference>
<organism evidence="3 4">
    <name type="scientific">Hyphomonas atlantica</name>
    <dbReference type="NCBI Taxonomy" id="1280948"/>
    <lineage>
        <taxon>Bacteria</taxon>
        <taxon>Pseudomonadati</taxon>
        <taxon>Pseudomonadota</taxon>
        <taxon>Alphaproteobacteria</taxon>
        <taxon>Hyphomonadales</taxon>
        <taxon>Hyphomonadaceae</taxon>
        <taxon>Hyphomonas</taxon>
    </lineage>
</organism>
<keyword evidence="2" id="KW-1133">Transmembrane helix</keyword>
<feature type="transmembrane region" description="Helical" evidence="2">
    <location>
        <begin position="67"/>
        <end position="85"/>
    </location>
</feature>
<dbReference type="Gene3D" id="3.30.70.1430">
    <property type="entry name" value="Multidrug efflux transporter AcrB pore domain"/>
    <property type="match status" value="1"/>
</dbReference>
<keyword evidence="2" id="KW-0812">Transmembrane</keyword>
<feature type="transmembrane region" description="Helical" evidence="2">
    <location>
        <begin position="456"/>
        <end position="481"/>
    </location>
</feature>
<feature type="transmembrane region" description="Helical" evidence="2">
    <location>
        <begin position="541"/>
        <end position="570"/>
    </location>
</feature>
<dbReference type="EMBL" id="DMBR01000046">
    <property type="protein sequence ID" value="HAE93228.1"/>
    <property type="molecule type" value="Genomic_DNA"/>
</dbReference>
<gene>
    <name evidence="3" type="ORF">DCG65_01620</name>
</gene>
<dbReference type="Gene3D" id="3.30.2090.10">
    <property type="entry name" value="Multidrug efflux transporter AcrB TolC docking domain, DN and DC subdomains"/>
    <property type="match status" value="1"/>
</dbReference>
<evidence type="ECO:0000313" key="3">
    <source>
        <dbReference type="EMBL" id="HAE93228.1"/>
    </source>
</evidence>
<dbReference type="PANTHER" id="PTHR32063:SF0">
    <property type="entry name" value="SWARMING MOTILITY PROTEIN SWRC"/>
    <property type="match status" value="1"/>
</dbReference>
<feature type="region of interest" description="Disordered" evidence="1">
    <location>
        <begin position="588"/>
        <end position="617"/>
    </location>
</feature>
<feature type="compositionally biased region" description="Polar residues" evidence="1">
    <location>
        <begin position="595"/>
        <end position="609"/>
    </location>
</feature>
<feature type="transmembrane region" description="Helical" evidence="2">
    <location>
        <begin position="502"/>
        <end position="521"/>
    </location>
</feature>
<sequence>ITLIFVLSASLVMALIFLPVLGSVIGARPGGKDESLAALAADADPASATGWLGGYVRIVQSLIARPLAVTGVAIVSVIAIFMWFGSTEHKSELFLDVEPEQAFVFVQAQGSLSTAEQLSLVKRAEAAITGMDGVQDISTEAGSSGQAIFSPDGSSSKPIDTVGQLLIDLATADGVHNGRRTLANIRDRLSEVPGLRFEIAAREQGPPSGKDVQIALLSEDAAALNSTAQLIREHLDSRADLREVEDTRPLPGIEYQLEVDRAEAGKYGLDISQVGAAVQLITEGVLVGRYRPDDAQDEVDIRVRFPQSDRSASAIDDLRIATPRGNVPLSLFVERVPAPRVSQITRRDGARVIDVRANTVEQGAGAGIVEELKVWIANQDIPSTVEVRFEGADEDAADAAAFFQGALLAMLFMMAIILLWEFNNFWQVFLTLTAVIMSTAGVVVGIQLILPYVSQLMIGTGIVALAGIVVNNNIVLIDTYNRLLSDGRTPEEAAVATAAQRIRPILLTTGTTICGLLPMIIQMNVNFFEGSINFGGASSEWWVQLATAVVFGLGFSTIMILLVTPVWLLAPHRIVRWAGRMKDRVRGKREAKRAVSQSSSGTANENTPVDRSLPAAE</sequence>
<reference evidence="3 4" key="1">
    <citation type="journal article" date="2018" name="Nat. Biotechnol.">
        <title>A standardized bacterial taxonomy based on genome phylogeny substantially revises the tree of life.</title>
        <authorList>
            <person name="Parks D.H."/>
            <person name="Chuvochina M."/>
            <person name="Waite D.W."/>
            <person name="Rinke C."/>
            <person name="Skarshewski A."/>
            <person name="Chaumeil P.A."/>
            <person name="Hugenholtz P."/>
        </authorList>
    </citation>
    <scope>NUCLEOTIDE SEQUENCE [LARGE SCALE GENOMIC DNA]</scope>
    <source>
        <strain evidence="3">UBA8557</strain>
    </source>
</reference>
<evidence type="ECO:0000256" key="2">
    <source>
        <dbReference type="SAM" id="Phobius"/>
    </source>
</evidence>